<organism evidence="1 2">
    <name type="scientific">Candidatus Kaiserbacteria bacterium RIFCSPLOWO2_12_FULL_45_26</name>
    <dbReference type="NCBI Taxonomy" id="1798525"/>
    <lineage>
        <taxon>Bacteria</taxon>
        <taxon>Candidatus Kaiseribacteriota</taxon>
    </lineage>
</organism>
<comment type="caution">
    <text evidence="1">The sequence shown here is derived from an EMBL/GenBank/DDBJ whole genome shotgun (WGS) entry which is preliminary data.</text>
</comment>
<evidence type="ECO:0000313" key="2">
    <source>
        <dbReference type="Proteomes" id="UP000177325"/>
    </source>
</evidence>
<reference evidence="1 2" key="1">
    <citation type="journal article" date="2016" name="Nat. Commun.">
        <title>Thousands of microbial genomes shed light on interconnected biogeochemical processes in an aquifer system.</title>
        <authorList>
            <person name="Anantharaman K."/>
            <person name="Brown C.T."/>
            <person name="Hug L.A."/>
            <person name="Sharon I."/>
            <person name="Castelle C.J."/>
            <person name="Probst A.J."/>
            <person name="Thomas B.C."/>
            <person name="Singh A."/>
            <person name="Wilkins M.J."/>
            <person name="Karaoz U."/>
            <person name="Brodie E.L."/>
            <person name="Williams K.H."/>
            <person name="Hubbard S.S."/>
            <person name="Banfield J.F."/>
        </authorList>
    </citation>
    <scope>NUCLEOTIDE SEQUENCE [LARGE SCALE GENOMIC DNA]</scope>
</reference>
<dbReference type="EMBL" id="MFMM01000001">
    <property type="protein sequence ID" value="OGG85075.1"/>
    <property type="molecule type" value="Genomic_DNA"/>
</dbReference>
<name>A0A1F6FGU0_9BACT</name>
<dbReference type="Proteomes" id="UP000177325">
    <property type="component" value="Unassembled WGS sequence"/>
</dbReference>
<gene>
    <name evidence="1" type="ORF">A3G90_03375</name>
</gene>
<sequence>MGYNAHTLNLFDECEALAEELARINPADELLFYSNADTKRTEGEKEEMTVLFIENFFPDGAPTNDVPEEVLILALSSFKIALQQSIQAAPLMIETIKEARRNWL</sequence>
<accession>A0A1F6FGU0</accession>
<evidence type="ECO:0000313" key="1">
    <source>
        <dbReference type="EMBL" id="OGG85075.1"/>
    </source>
</evidence>
<proteinExistence type="predicted"/>
<dbReference type="AlphaFoldDB" id="A0A1F6FGU0"/>
<protein>
    <submittedName>
        <fullName evidence="1">Uncharacterized protein</fullName>
    </submittedName>
</protein>
<dbReference type="STRING" id="1798525.A3G90_03375"/>